<name>A0A834ILY9_RHYFE</name>
<comment type="caution">
    <text evidence="10">The sequence shown here is derived from an EMBL/GenBank/DDBJ whole genome shotgun (WGS) entry which is preliminary data.</text>
</comment>
<feature type="transmembrane region" description="Helical" evidence="8">
    <location>
        <begin position="171"/>
        <end position="189"/>
    </location>
</feature>
<sequence length="458" mass="50920">MILFKSCDGNLLYQYLAALACLLNIVSNGMQYGWPTTALPKLLGNETYIHISDDQGSWLVVITLTGSCVGALLVGTTVDYIGRKRTIILTSLPFFFSWILTALTKSVVILYIARFIAGIADGLIFTPVSMYIAEMSNPKIRGRLASAVVSFWIFGTLLENISGIYLSIKTAALLSSILPILAALTMWCFPESPYYLLMKGRRDDAREALIKFQRTPDVEDELRRLSEAVKEQSQNGGKFLDLFTVKSNRKAALIMVILRGAQQFSGVTAIMFYAQQIFIEAESTISSELSTILYFSVKLLISIFCSGVVDRTGRRPLLFISLIGASTALFVEGTFFYVKLRTDIDTKPFSFVPVVGLISYVVIFSLGMQSIPLIILGELFPTNVKAFAMSSSDIYFNIVASIATKFFQIMKDSYGMFVPFYTFGCICLSSFVLIYLMVPETKGKTLEDIQSNLKQNNH</sequence>
<dbReference type="GO" id="GO:0022857">
    <property type="term" value="F:transmembrane transporter activity"/>
    <property type="evidence" value="ECO:0007669"/>
    <property type="project" value="InterPro"/>
</dbReference>
<dbReference type="InterPro" id="IPR005828">
    <property type="entry name" value="MFS_sugar_transport-like"/>
</dbReference>
<evidence type="ECO:0000256" key="1">
    <source>
        <dbReference type="ARBA" id="ARBA00004651"/>
    </source>
</evidence>
<keyword evidence="3 8" id="KW-0812">Transmembrane</keyword>
<keyword evidence="11" id="KW-1185">Reference proteome</keyword>
<dbReference type="Pfam" id="PF00083">
    <property type="entry name" value="Sugar_tr"/>
    <property type="match status" value="1"/>
</dbReference>
<feature type="transmembrane region" description="Helical" evidence="8">
    <location>
        <begin position="12"/>
        <end position="35"/>
    </location>
</feature>
<gene>
    <name evidence="10" type="ORF">GWI33_005227</name>
</gene>
<dbReference type="GO" id="GO:0005886">
    <property type="term" value="C:plasma membrane"/>
    <property type="evidence" value="ECO:0007669"/>
    <property type="project" value="UniProtKB-SubCell"/>
</dbReference>
<keyword evidence="6" id="KW-0325">Glycoprotein</keyword>
<feature type="transmembrane region" description="Helical" evidence="8">
    <location>
        <begin position="86"/>
        <end position="103"/>
    </location>
</feature>
<keyword evidence="4 8" id="KW-1133">Transmembrane helix</keyword>
<keyword evidence="5 8" id="KW-0472">Membrane</keyword>
<evidence type="ECO:0000313" key="11">
    <source>
        <dbReference type="Proteomes" id="UP000625711"/>
    </source>
</evidence>
<dbReference type="InterPro" id="IPR020846">
    <property type="entry name" value="MFS_dom"/>
</dbReference>
<keyword evidence="2" id="KW-1003">Cell membrane</keyword>
<evidence type="ECO:0000256" key="5">
    <source>
        <dbReference type="ARBA" id="ARBA00023136"/>
    </source>
</evidence>
<feature type="transmembrane region" description="Helical" evidence="8">
    <location>
        <begin position="256"/>
        <end position="279"/>
    </location>
</feature>
<organism evidence="10 11">
    <name type="scientific">Rhynchophorus ferrugineus</name>
    <name type="common">Red palm weevil</name>
    <name type="synonym">Curculio ferrugineus</name>
    <dbReference type="NCBI Taxonomy" id="354439"/>
    <lineage>
        <taxon>Eukaryota</taxon>
        <taxon>Metazoa</taxon>
        <taxon>Ecdysozoa</taxon>
        <taxon>Arthropoda</taxon>
        <taxon>Hexapoda</taxon>
        <taxon>Insecta</taxon>
        <taxon>Pterygota</taxon>
        <taxon>Neoptera</taxon>
        <taxon>Endopterygota</taxon>
        <taxon>Coleoptera</taxon>
        <taxon>Polyphaga</taxon>
        <taxon>Cucujiformia</taxon>
        <taxon>Curculionidae</taxon>
        <taxon>Dryophthorinae</taxon>
        <taxon>Rhynchophorus</taxon>
    </lineage>
</organism>
<evidence type="ECO:0000256" key="7">
    <source>
        <dbReference type="ARBA" id="ARBA00024348"/>
    </source>
</evidence>
<feature type="domain" description="Major facilitator superfamily (MFS) profile" evidence="9">
    <location>
        <begin position="13"/>
        <end position="442"/>
    </location>
</feature>
<feature type="transmembrane region" description="Helical" evidence="8">
    <location>
        <begin position="416"/>
        <end position="438"/>
    </location>
</feature>
<dbReference type="PROSITE" id="PS00217">
    <property type="entry name" value="SUGAR_TRANSPORT_2"/>
    <property type="match status" value="1"/>
</dbReference>
<evidence type="ECO:0000256" key="4">
    <source>
        <dbReference type="ARBA" id="ARBA00022989"/>
    </source>
</evidence>
<dbReference type="Proteomes" id="UP000625711">
    <property type="component" value="Unassembled WGS sequence"/>
</dbReference>
<dbReference type="PROSITE" id="PS00216">
    <property type="entry name" value="SUGAR_TRANSPORT_1"/>
    <property type="match status" value="1"/>
</dbReference>
<feature type="transmembrane region" description="Helical" evidence="8">
    <location>
        <begin position="357"/>
        <end position="380"/>
    </location>
</feature>
<accession>A0A834ILY9</accession>
<dbReference type="PANTHER" id="PTHR48021:SF46">
    <property type="entry name" value="MAJOR FACILITATOR SUPERFAMILY (MFS) PROFILE DOMAIN-CONTAINING PROTEIN"/>
    <property type="match status" value="1"/>
</dbReference>
<feature type="transmembrane region" description="Helical" evidence="8">
    <location>
        <begin position="55"/>
        <end position="74"/>
    </location>
</feature>
<dbReference type="EMBL" id="JAACXV010000262">
    <property type="protein sequence ID" value="KAF7281043.1"/>
    <property type="molecule type" value="Genomic_DNA"/>
</dbReference>
<dbReference type="InterPro" id="IPR005829">
    <property type="entry name" value="Sugar_transporter_CS"/>
</dbReference>
<dbReference type="Gene3D" id="1.20.1250.20">
    <property type="entry name" value="MFS general substrate transporter like domains"/>
    <property type="match status" value="1"/>
</dbReference>
<evidence type="ECO:0000256" key="3">
    <source>
        <dbReference type="ARBA" id="ARBA00022692"/>
    </source>
</evidence>
<feature type="transmembrane region" description="Helical" evidence="8">
    <location>
        <begin position="144"/>
        <end position="165"/>
    </location>
</feature>
<dbReference type="PANTHER" id="PTHR48021">
    <property type="match status" value="1"/>
</dbReference>
<dbReference type="InterPro" id="IPR050549">
    <property type="entry name" value="MFS_Trehalose_Transporter"/>
</dbReference>
<dbReference type="InterPro" id="IPR003663">
    <property type="entry name" value="Sugar/inositol_transpt"/>
</dbReference>
<proteinExistence type="inferred from homology"/>
<feature type="transmembrane region" description="Helical" evidence="8">
    <location>
        <begin position="109"/>
        <end position="132"/>
    </location>
</feature>
<protein>
    <recommendedName>
        <fullName evidence="9">Major facilitator superfamily (MFS) profile domain-containing protein</fullName>
    </recommendedName>
</protein>
<dbReference type="PROSITE" id="PS51257">
    <property type="entry name" value="PROKAR_LIPOPROTEIN"/>
    <property type="match status" value="1"/>
</dbReference>
<evidence type="ECO:0000256" key="6">
    <source>
        <dbReference type="ARBA" id="ARBA00023180"/>
    </source>
</evidence>
<dbReference type="InterPro" id="IPR036259">
    <property type="entry name" value="MFS_trans_sf"/>
</dbReference>
<comment type="similarity">
    <text evidence="7">Belongs to the major facilitator superfamily. Sugar transporter (TC 2.A.1.1) family. Trehalose transporter subfamily.</text>
</comment>
<dbReference type="AlphaFoldDB" id="A0A834ILY9"/>
<reference evidence="10" key="1">
    <citation type="submission" date="2020-08" db="EMBL/GenBank/DDBJ databases">
        <title>Genome sequencing and assembly of the red palm weevil Rhynchophorus ferrugineus.</title>
        <authorList>
            <person name="Dias G.B."/>
            <person name="Bergman C.M."/>
            <person name="Manee M."/>
        </authorList>
    </citation>
    <scope>NUCLEOTIDE SEQUENCE</scope>
    <source>
        <strain evidence="10">AA-2017</strain>
        <tissue evidence="10">Whole larva</tissue>
    </source>
</reference>
<feature type="transmembrane region" description="Helical" evidence="8">
    <location>
        <begin position="291"/>
        <end position="309"/>
    </location>
</feature>
<comment type="subcellular location">
    <subcellularLocation>
        <location evidence="1">Cell membrane</location>
        <topology evidence="1">Multi-pass membrane protein</topology>
    </subcellularLocation>
</comment>
<dbReference type="SUPFAM" id="SSF103473">
    <property type="entry name" value="MFS general substrate transporter"/>
    <property type="match status" value="1"/>
</dbReference>
<evidence type="ECO:0000259" key="9">
    <source>
        <dbReference type="PROSITE" id="PS50850"/>
    </source>
</evidence>
<dbReference type="OrthoDB" id="6133115at2759"/>
<feature type="transmembrane region" description="Helical" evidence="8">
    <location>
        <begin position="316"/>
        <end position="337"/>
    </location>
</feature>
<evidence type="ECO:0000256" key="8">
    <source>
        <dbReference type="SAM" id="Phobius"/>
    </source>
</evidence>
<dbReference type="FunFam" id="1.20.1250.20:FF:000055">
    <property type="entry name" value="Facilitated trehalose transporter Tret1-2 homolog"/>
    <property type="match status" value="1"/>
</dbReference>
<evidence type="ECO:0000256" key="2">
    <source>
        <dbReference type="ARBA" id="ARBA00022475"/>
    </source>
</evidence>
<evidence type="ECO:0000313" key="10">
    <source>
        <dbReference type="EMBL" id="KAF7281043.1"/>
    </source>
</evidence>
<dbReference type="PROSITE" id="PS50850">
    <property type="entry name" value="MFS"/>
    <property type="match status" value="1"/>
</dbReference>
<dbReference type="PRINTS" id="PR00171">
    <property type="entry name" value="SUGRTRNSPORT"/>
</dbReference>